<evidence type="ECO:0000313" key="14">
    <source>
        <dbReference type="Proteomes" id="UP000294292"/>
    </source>
</evidence>
<feature type="domain" description="Amine oxidase" evidence="12">
    <location>
        <begin position="15"/>
        <end position="462"/>
    </location>
</feature>
<comment type="catalytic activity">
    <reaction evidence="1">
        <text>coproporphyrinogen III + 3 O2 = coproporphyrin III + 3 H2O2</text>
        <dbReference type="Rhea" id="RHEA:43436"/>
        <dbReference type="ChEBI" id="CHEBI:15379"/>
        <dbReference type="ChEBI" id="CHEBI:16240"/>
        <dbReference type="ChEBI" id="CHEBI:57309"/>
        <dbReference type="ChEBI" id="CHEBI:131725"/>
        <dbReference type="EC" id="1.3.3.15"/>
    </reaction>
    <physiologicalReaction direction="left-to-right" evidence="1">
        <dbReference type="Rhea" id="RHEA:43437"/>
    </physiologicalReaction>
</comment>
<evidence type="ECO:0000313" key="13">
    <source>
        <dbReference type="EMBL" id="QBP43038.1"/>
    </source>
</evidence>
<evidence type="ECO:0000256" key="11">
    <source>
        <dbReference type="RuleBase" id="RU364052"/>
    </source>
</evidence>
<evidence type="ECO:0000256" key="6">
    <source>
        <dbReference type="ARBA" id="ARBA00019046"/>
    </source>
</evidence>
<dbReference type="Pfam" id="PF01593">
    <property type="entry name" value="Amino_oxidase"/>
    <property type="match status" value="1"/>
</dbReference>
<dbReference type="NCBIfam" id="TIGR00562">
    <property type="entry name" value="proto_IX_ox"/>
    <property type="match status" value="1"/>
</dbReference>
<dbReference type="NCBIfam" id="NF008845">
    <property type="entry name" value="PRK11883.1-5"/>
    <property type="match status" value="1"/>
</dbReference>
<comment type="cofactor">
    <cofactor evidence="2 11">
        <name>FAD</name>
        <dbReference type="ChEBI" id="CHEBI:57692"/>
    </cofactor>
</comment>
<evidence type="ECO:0000256" key="8">
    <source>
        <dbReference type="ARBA" id="ARBA00022827"/>
    </source>
</evidence>
<dbReference type="UniPathway" id="UPA00252"/>
<dbReference type="GO" id="GO:0005737">
    <property type="term" value="C:cytoplasm"/>
    <property type="evidence" value="ECO:0007669"/>
    <property type="project" value="UniProtKB-SubCell"/>
</dbReference>
<dbReference type="AlphaFoldDB" id="A0A4P7A2W8"/>
<evidence type="ECO:0000256" key="2">
    <source>
        <dbReference type="ARBA" id="ARBA00001974"/>
    </source>
</evidence>
<dbReference type="EMBL" id="CP038015">
    <property type="protein sequence ID" value="QBP43038.1"/>
    <property type="molecule type" value="Genomic_DNA"/>
</dbReference>
<gene>
    <name evidence="13" type="primary">hemY</name>
    <name evidence="13" type="ORF">E2636_04540</name>
</gene>
<keyword evidence="9 11" id="KW-0560">Oxidoreductase</keyword>
<evidence type="ECO:0000256" key="10">
    <source>
        <dbReference type="ARBA" id="ARBA00023133"/>
    </source>
</evidence>
<dbReference type="PANTHER" id="PTHR42923">
    <property type="entry name" value="PROTOPORPHYRINOGEN OXIDASE"/>
    <property type="match status" value="1"/>
</dbReference>
<name>A0A4P7A2W8_9BACL</name>
<sequence>MSQEKRKVAIIGGGITGLTAAYYMQKEAKEKDYPLEVILIEATHRLGGKIQTVRKNGFIIERGPDSFLARKKSFGLLAEDLGISDQLVSNATGQAYILVNDGLYPIPGGSVMGVPTQISPFVTSGLFSWSGKFRAAGDFILPKSSVNGDQSVGQFLRRRFGGEVVENLIEPLLAGIYSGDIDKMSLQATFPQFYKLEQEHRSLIIGSKKTAPKQPVQKSKEGIFRTFKNGLETIVEAIEEQLNPGTVMKGVRVKRFERVGDKVNLFLNNDSEMLLDQLIIATPHLAALPLFEEHGLMTEFHDMPATSVATVAMAFKEEAVKQEKEGTGFLVSRNSDYSITACTWTHRKWPTTTPDGHVLLRGFVGRPGDESAVELSDSELEKVVLSDLRKTMKIDQNPLFSVVTRWKNASPQYVVGHKEKVAKAKKEIQEQFPMIKLAGSSYEGLGLPDCVDQGKAAVGEVLEELFMNTIK</sequence>
<dbReference type="KEGG" id="panc:E2636_04540"/>
<keyword evidence="11" id="KW-0963">Cytoplasm</keyword>
<evidence type="ECO:0000259" key="12">
    <source>
        <dbReference type="Pfam" id="PF01593"/>
    </source>
</evidence>
<dbReference type="GO" id="GO:0004729">
    <property type="term" value="F:oxygen-dependent protoporphyrinogen oxidase activity"/>
    <property type="evidence" value="ECO:0007669"/>
    <property type="project" value="UniProtKB-UniRule"/>
</dbReference>
<dbReference type="GO" id="GO:0006783">
    <property type="term" value="P:heme biosynthetic process"/>
    <property type="evidence" value="ECO:0007669"/>
    <property type="project" value="UniProtKB-UniRule"/>
</dbReference>
<comment type="similarity">
    <text evidence="4 11">Belongs to the protoporphyrinogen/coproporphyrinogen oxidase family. Coproporphyrinogen III oxidase subfamily.</text>
</comment>
<reference evidence="13 14" key="1">
    <citation type="submission" date="2019-03" db="EMBL/GenBank/DDBJ databases">
        <title>Complete genome sequence of Paenisporosarcina antarctica CGMCC 1.6503T.</title>
        <authorList>
            <person name="Rong J.-C."/>
            <person name="Chi N.-Y."/>
            <person name="Zhang Q.-F."/>
        </authorList>
    </citation>
    <scope>NUCLEOTIDE SEQUENCE [LARGE SCALE GENOMIC DNA]</scope>
    <source>
        <strain evidence="13 14">CGMCC 1.6503</strain>
    </source>
</reference>
<organism evidence="13 14">
    <name type="scientific">Paenisporosarcina antarctica</name>
    <dbReference type="NCBI Taxonomy" id="417367"/>
    <lineage>
        <taxon>Bacteria</taxon>
        <taxon>Bacillati</taxon>
        <taxon>Bacillota</taxon>
        <taxon>Bacilli</taxon>
        <taxon>Bacillales</taxon>
        <taxon>Caryophanaceae</taxon>
        <taxon>Paenisporosarcina</taxon>
    </lineage>
</organism>
<evidence type="ECO:0000256" key="9">
    <source>
        <dbReference type="ARBA" id="ARBA00023002"/>
    </source>
</evidence>
<dbReference type="InterPro" id="IPR036188">
    <property type="entry name" value="FAD/NAD-bd_sf"/>
</dbReference>
<dbReference type="PANTHER" id="PTHR42923:SF3">
    <property type="entry name" value="PROTOPORPHYRINOGEN OXIDASE"/>
    <property type="match status" value="1"/>
</dbReference>
<proteinExistence type="inferred from homology"/>
<dbReference type="Gene3D" id="1.10.3110.10">
    <property type="entry name" value="protoporphyrinogen ix oxidase, domain 3"/>
    <property type="match status" value="1"/>
</dbReference>
<evidence type="ECO:0000256" key="4">
    <source>
        <dbReference type="ARBA" id="ARBA00008310"/>
    </source>
</evidence>
<keyword evidence="7 11" id="KW-0285">Flavoprotein</keyword>
<evidence type="ECO:0000256" key="7">
    <source>
        <dbReference type="ARBA" id="ARBA00022630"/>
    </source>
</evidence>
<dbReference type="EC" id="1.3.3.15" evidence="5 11"/>
<keyword evidence="14" id="KW-1185">Reference proteome</keyword>
<dbReference type="SUPFAM" id="SSF51905">
    <property type="entry name" value="FAD/NAD(P)-binding domain"/>
    <property type="match status" value="1"/>
</dbReference>
<dbReference type="InterPro" id="IPR002937">
    <property type="entry name" value="Amino_oxidase"/>
</dbReference>
<keyword evidence="10 11" id="KW-0350">Heme biosynthesis</keyword>
<evidence type="ECO:0000256" key="3">
    <source>
        <dbReference type="ARBA" id="ARBA00004744"/>
    </source>
</evidence>
<comment type="subcellular location">
    <subcellularLocation>
        <location evidence="11">Cytoplasm</location>
    </subcellularLocation>
</comment>
<accession>A0A4P7A2W8</accession>
<dbReference type="InterPro" id="IPR004572">
    <property type="entry name" value="Protoporphyrinogen_oxidase"/>
</dbReference>
<dbReference type="Proteomes" id="UP000294292">
    <property type="component" value="Chromosome"/>
</dbReference>
<keyword evidence="8 11" id="KW-0274">FAD</keyword>
<dbReference type="SUPFAM" id="SSF54373">
    <property type="entry name" value="FAD-linked reductases, C-terminal domain"/>
    <property type="match status" value="1"/>
</dbReference>
<protein>
    <recommendedName>
        <fullName evidence="6 11">Coproporphyrinogen III oxidase</fullName>
        <ecNumber evidence="5 11">1.3.3.15</ecNumber>
    </recommendedName>
</protein>
<comment type="function">
    <text evidence="11">Involved in coproporphyrin-dependent heme b biosynthesis. Catalyzes the oxidation of coproporphyrinogen III to coproporphyrin III.</text>
</comment>
<dbReference type="Gene3D" id="3.50.50.60">
    <property type="entry name" value="FAD/NAD(P)-binding domain"/>
    <property type="match status" value="1"/>
</dbReference>
<dbReference type="InterPro" id="IPR050464">
    <property type="entry name" value="Zeta_carotene_desat/Oxidored"/>
</dbReference>
<dbReference type="Gene3D" id="3.90.660.20">
    <property type="entry name" value="Protoporphyrinogen oxidase, mitochondrial, domain 2"/>
    <property type="match status" value="1"/>
</dbReference>
<evidence type="ECO:0000256" key="1">
    <source>
        <dbReference type="ARBA" id="ARBA00001755"/>
    </source>
</evidence>
<comment type="pathway">
    <text evidence="3 11">Porphyrin-containing compound metabolism; protoheme biosynthesis.</text>
</comment>
<dbReference type="RefSeq" id="WP_134211752.1">
    <property type="nucleotide sequence ID" value="NZ_CP038015.1"/>
</dbReference>
<dbReference type="OrthoDB" id="9805195at2"/>
<evidence type="ECO:0000256" key="5">
    <source>
        <dbReference type="ARBA" id="ARBA00012402"/>
    </source>
</evidence>